<dbReference type="EMBL" id="UZAN01040268">
    <property type="protein sequence ID" value="VDP69048.1"/>
    <property type="molecule type" value="Genomic_DNA"/>
</dbReference>
<keyword evidence="8" id="KW-0256">Endoplasmic reticulum</keyword>
<dbReference type="SUPFAM" id="SSF82185">
    <property type="entry name" value="Histone H3 K4-specific methyltransferase SET7/9 N-terminal domain"/>
    <property type="match status" value="2"/>
</dbReference>
<gene>
    <name evidence="13" type="ORF">ECPE_LOCUS3293</name>
</gene>
<evidence type="ECO:0000256" key="8">
    <source>
        <dbReference type="ARBA" id="ARBA00022824"/>
    </source>
</evidence>
<feature type="region of interest" description="Disordered" evidence="12">
    <location>
        <begin position="196"/>
        <end position="223"/>
    </location>
</feature>
<organism evidence="15">
    <name type="scientific">Echinostoma caproni</name>
    <dbReference type="NCBI Taxonomy" id="27848"/>
    <lineage>
        <taxon>Eukaryota</taxon>
        <taxon>Metazoa</taxon>
        <taxon>Spiralia</taxon>
        <taxon>Lophotrochozoa</taxon>
        <taxon>Platyhelminthes</taxon>
        <taxon>Trematoda</taxon>
        <taxon>Digenea</taxon>
        <taxon>Plagiorchiida</taxon>
        <taxon>Echinostomata</taxon>
        <taxon>Echinostomatoidea</taxon>
        <taxon>Echinostomatidae</taxon>
        <taxon>Echinostoma</taxon>
    </lineage>
</organism>
<feature type="coiled-coil region" evidence="11">
    <location>
        <begin position="432"/>
        <end position="460"/>
    </location>
</feature>
<evidence type="ECO:0000313" key="15">
    <source>
        <dbReference type="WBParaSite" id="ECPE_0000329601-mRNA-1"/>
    </source>
</evidence>
<reference evidence="15" key="1">
    <citation type="submission" date="2016-06" db="UniProtKB">
        <authorList>
            <consortium name="WormBaseParasite"/>
        </authorList>
    </citation>
    <scope>IDENTIFICATION</scope>
</reference>
<dbReference type="WBParaSite" id="ECPE_0000329601-mRNA-1">
    <property type="protein sequence ID" value="ECPE_0000329601-mRNA-1"/>
    <property type="gene ID" value="ECPE_0000329601"/>
</dbReference>
<dbReference type="OrthoDB" id="284854at2759"/>
<evidence type="ECO:0000256" key="3">
    <source>
        <dbReference type="ARBA" id="ARBA00004236"/>
    </source>
</evidence>
<keyword evidence="5" id="KW-1003">Cell membrane</keyword>
<dbReference type="GO" id="GO:0030314">
    <property type="term" value="C:junctional membrane complex"/>
    <property type="evidence" value="ECO:0007669"/>
    <property type="project" value="InterPro"/>
</dbReference>
<evidence type="ECO:0000313" key="14">
    <source>
        <dbReference type="Proteomes" id="UP000272942"/>
    </source>
</evidence>
<dbReference type="Pfam" id="PF02493">
    <property type="entry name" value="MORN"/>
    <property type="match status" value="7"/>
</dbReference>
<keyword evidence="9" id="KW-1133">Transmembrane helix</keyword>
<evidence type="ECO:0000256" key="1">
    <source>
        <dbReference type="ARBA" id="ARBA00004163"/>
    </source>
</evidence>
<keyword evidence="7" id="KW-0677">Repeat</keyword>
<evidence type="ECO:0000256" key="5">
    <source>
        <dbReference type="ARBA" id="ARBA00022475"/>
    </source>
</evidence>
<evidence type="ECO:0000313" key="13">
    <source>
        <dbReference type="EMBL" id="VDP69048.1"/>
    </source>
</evidence>
<evidence type="ECO:0000256" key="11">
    <source>
        <dbReference type="SAM" id="Coils"/>
    </source>
</evidence>
<dbReference type="InterPro" id="IPR017191">
    <property type="entry name" value="Junctophilin"/>
</dbReference>
<feature type="compositionally biased region" description="Polar residues" evidence="12">
    <location>
        <begin position="499"/>
        <end position="518"/>
    </location>
</feature>
<comment type="subcellular location">
    <subcellularLocation>
        <location evidence="3">Cell membrane</location>
    </subcellularLocation>
    <subcellularLocation>
        <location evidence="2">Endomembrane system</location>
        <topology evidence="2">Peripheral membrane protein</topology>
    </subcellularLocation>
    <subcellularLocation>
        <location evidence="1">Endoplasmic reticulum membrane</location>
        <topology evidence="1">Single-pass type IV membrane protein</topology>
    </subcellularLocation>
</comment>
<dbReference type="PANTHER" id="PTHR23085">
    <property type="entry name" value="GH28348P"/>
    <property type="match status" value="1"/>
</dbReference>
<dbReference type="AlphaFoldDB" id="A0A183A8K8"/>
<dbReference type="InterPro" id="IPR003409">
    <property type="entry name" value="MORN"/>
</dbReference>
<evidence type="ECO:0000256" key="4">
    <source>
        <dbReference type="ARBA" id="ARBA00008599"/>
    </source>
</evidence>
<accession>A0A183A8K8</accession>
<feature type="region of interest" description="Disordered" evidence="12">
    <location>
        <begin position="499"/>
        <end position="522"/>
    </location>
</feature>
<keyword evidence="14" id="KW-1185">Reference proteome</keyword>
<dbReference type="Gene3D" id="2.20.110.10">
    <property type="entry name" value="Histone H3 K4-specific methyltransferase SET7/9 N-terminal domain"/>
    <property type="match status" value="1"/>
</dbReference>
<dbReference type="Proteomes" id="UP000272942">
    <property type="component" value="Unassembled WGS sequence"/>
</dbReference>
<comment type="similarity">
    <text evidence="4">Belongs to the junctophilin family.</text>
</comment>
<keyword evidence="11" id="KW-0175">Coiled coil</keyword>
<evidence type="ECO:0000256" key="7">
    <source>
        <dbReference type="ARBA" id="ARBA00022737"/>
    </source>
</evidence>
<dbReference type="PANTHER" id="PTHR23085:SF16">
    <property type="entry name" value="GH28348P"/>
    <property type="match status" value="1"/>
</dbReference>
<evidence type="ECO:0000256" key="6">
    <source>
        <dbReference type="ARBA" id="ARBA00022692"/>
    </source>
</evidence>
<evidence type="ECO:0000256" key="10">
    <source>
        <dbReference type="ARBA" id="ARBA00023136"/>
    </source>
</evidence>
<reference evidence="13 14" key="2">
    <citation type="submission" date="2018-11" db="EMBL/GenBank/DDBJ databases">
        <authorList>
            <consortium name="Pathogen Informatics"/>
        </authorList>
    </citation>
    <scope>NUCLEOTIDE SEQUENCE [LARGE SCALE GENOMIC DNA]</scope>
    <source>
        <strain evidence="13 14">Egypt</strain>
    </source>
</reference>
<dbReference type="GO" id="GO:0005886">
    <property type="term" value="C:plasma membrane"/>
    <property type="evidence" value="ECO:0007669"/>
    <property type="project" value="UniProtKB-SubCell"/>
</dbReference>
<proteinExistence type="inferred from homology"/>
<dbReference type="GO" id="GO:0005789">
    <property type="term" value="C:endoplasmic reticulum membrane"/>
    <property type="evidence" value="ECO:0007669"/>
    <property type="project" value="UniProtKB-SubCell"/>
</dbReference>
<protein>
    <submittedName>
        <fullName evidence="15">Junctophilin</fullName>
    </submittedName>
</protein>
<evidence type="ECO:0000256" key="12">
    <source>
        <dbReference type="SAM" id="MobiDB-lite"/>
    </source>
</evidence>
<evidence type="ECO:0000256" key="2">
    <source>
        <dbReference type="ARBA" id="ARBA00004184"/>
    </source>
</evidence>
<keyword evidence="6" id="KW-0812">Transmembrane</keyword>
<keyword evidence="10" id="KW-0472">Membrane</keyword>
<name>A0A183A8K8_9TREM</name>
<evidence type="ECO:0000256" key="9">
    <source>
        <dbReference type="ARBA" id="ARBA00022989"/>
    </source>
</evidence>
<feature type="compositionally biased region" description="Polar residues" evidence="12">
    <location>
        <begin position="202"/>
        <end position="213"/>
    </location>
</feature>
<sequence length="761" mass="83692">MTLRTGRFDFDDGGTYVGQWYQGCAHGLGLATGPNGIGEYSGQWESGFETCGVYVWPSGNVYAGTWAKGKRHGCGQQMRGKWIYQGQFTAGACGPCGVKALCNSQSMYEGSWCFNRFEGYGIETCADGSIYAGSWSKGLRHGLGVRRSYVRFPLNIAHSNGGTNCGQDNLLSSSICGGGTTLTQLTDALTGDKSKEADFSDQCKSPLTDNRPNSGGAGNDSGRVSRKALIGRAIMRRLRKQHSAFELGCSVIAPVYASSSSASGANNISCTPLPMAINRQRTLRSSGAMGTLNANAASTTTNENEKNFSVPSTLIALCPTVKTTDTESVITKNDVNWVTLVEIYAGEWVEDKRTGFGIMERSNGYRYIGEWSQNQRHGYGVTYYPDGAQDEGQFQADQITMRLTRKSKLQILRQTKLKEYVQDAIIRAIDAAKEAKSKATKLAQEKAKMARKAAEDAEEHLLKARCLSQQARELVRKSEPQFHQPGLDWEKKRQIESLSNTRPLGTPSEMSPYNSNPEESGEDRLLPVYKSTQPKFSKASEPFPPYTDTTMIHSETNSDLRDKCAKAELPGQLSKSPIQPSPTRPVFGQFWRIKLHKTPTDRLLSLDSTSNSSENQLISYFDTFERFARIGNPKGSTTPKKQVQSSSTQDESCYCEEHGSCLASPNLTEVERRISTVKELSNEDTDVLKNFEEDNMTSTTTKTAVTSTVTGINTTNEPANGDPPRIDGFVGGKSLIPLSRVEDNLYRVGRLFYSRNNQPTM</sequence>
<dbReference type="SMART" id="SM00698">
    <property type="entry name" value="MORN"/>
    <property type="match status" value="7"/>
</dbReference>